<comment type="catalytic activity">
    <reaction evidence="13 18">
        <text>L-isoleucine + 2-oxoglutarate = (S)-3-methyl-2-oxopentanoate + L-glutamate</text>
        <dbReference type="Rhea" id="RHEA:24801"/>
        <dbReference type="ChEBI" id="CHEBI:16810"/>
        <dbReference type="ChEBI" id="CHEBI:29985"/>
        <dbReference type="ChEBI" id="CHEBI:35146"/>
        <dbReference type="ChEBI" id="CHEBI:58045"/>
        <dbReference type="EC" id="2.6.1.42"/>
    </reaction>
</comment>
<keyword evidence="7 18" id="KW-0032">Aminotransferase</keyword>
<evidence type="ECO:0000256" key="14">
    <source>
        <dbReference type="ARBA" id="ARBA00049229"/>
    </source>
</evidence>
<dbReference type="InterPro" id="IPR018300">
    <property type="entry name" value="Aminotrans_IV_CS"/>
</dbReference>
<dbReference type="GO" id="GO:0052656">
    <property type="term" value="F:L-isoleucine-2-oxoglutarate transaminase activity"/>
    <property type="evidence" value="ECO:0007669"/>
    <property type="project" value="RHEA"/>
</dbReference>
<dbReference type="NCBIfam" id="NF009897">
    <property type="entry name" value="PRK13357.1"/>
    <property type="match status" value="1"/>
</dbReference>
<evidence type="ECO:0000256" key="16">
    <source>
        <dbReference type="RuleBase" id="RU004106"/>
    </source>
</evidence>
<dbReference type="SUPFAM" id="SSF56752">
    <property type="entry name" value="D-aminoacid aminotransferase-like PLP-dependent enzymes"/>
    <property type="match status" value="1"/>
</dbReference>
<evidence type="ECO:0000256" key="15">
    <source>
        <dbReference type="PIRSR" id="PIRSR006468-1"/>
    </source>
</evidence>
<evidence type="ECO:0000256" key="17">
    <source>
        <dbReference type="RuleBase" id="RU004516"/>
    </source>
</evidence>
<evidence type="ECO:0000256" key="1">
    <source>
        <dbReference type="ARBA" id="ARBA00001933"/>
    </source>
</evidence>
<comment type="cofactor">
    <cofactor evidence="1 17">
        <name>pyridoxal 5'-phosphate</name>
        <dbReference type="ChEBI" id="CHEBI:597326"/>
    </cofactor>
</comment>
<evidence type="ECO:0000256" key="11">
    <source>
        <dbReference type="ARBA" id="ARBA00023304"/>
    </source>
</evidence>
<dbReference type="UniPathway" id="UPA00047">
    <property type="reaction ID" value="UER00058"/>
</dbReference>
<evidence type="ECO:0000256" key="19">
    <source>
        <dbReference type="RuleBase" id="RU004519"/>
    </source>
</evidence>
<evidence type="ECO:0000256" key="4">
    <source>
        <dbReference type="ARBA" id="ARBA00004931"/>
    </source>
</evidence>
<dbReference type="InterPro" id="IPR043132">
    <property type="entry name" value="BCAT-like_C"/>
</dbReference>
<feature type="modified residue" description="N6-(pyridoxal phosphate)lysine" evidence="15">
    <location>
        <position position="204"/>
    </location>
</feature>
<dbReference type="UniPathway" id="UPA00048">
    <property type="reaction ID" value="UER00073"/>
</dbReference>
<reference evidence="20 21" key="1">
    <citation type="submission" date="2016-10" db="EMBL/GenBank/DDBJ databases">
        <authorList>
            <person name="de Groot N.N."/>
        </authorList>
    </citation>
    <scope>NUCLEOTIDE SEQUENCE [LARGE SCALE GENOMIC DNA]</scope>
    <source>
        <strain evidence="20 21">DSM 22220</strain>
    </source>
</reference>
<accession>A0A1G6WEK9</accession>
<dbReference type="Gene3D" id="3.30.470.10">
    <property type="match status" value="1"/>
</dbReference>
<dbReference type="InterPro" id="IPR033939">
    <property type="entry name" value="BCAT_family"/>
</dbReference>
<dbReference type="RefSeq" id="WP_090521180.1">
    <property type="nucleotide sequence ID" value="NZ_FNAH01000002.1"/>
</dbReference>
<evidence type="ECO:0000256" key="6">
    <source>
        <dbReference type="ARBA" id="ARBA00009320"/>
    </source>
</evidence>
<dbReference type="GO" id="GO:0052655">
    <property type="term" value="F:L-valine-2-oxoglutarate transaminase activity"/>
    <property type="evidence" value="ECO:0007669"/>
    <property type="project" value="RHEA"/>
</dbReference>
<comment type="catalytic activity">
    <reaction evidence="14 18">
        <text>L-leucine + 2-oxoglutarate = 4-methyl-2-oxopentanoate + L-glutamate</text>
        <dbReference type="Rhea" id="RHEA:18321"/>
        <dbReference type="ChEBI" id="CHEBI:16810"/>
        <dbReference type="ChEBI" id="CHEBI:17865"/>
        <dbReference type="ChEBI" id="CHEBI:29985"/>
        <dbReference type="ChEBI" id="CHEBI:57427"/>
        <dbReference type="EC" id="2.6.1.42"/>
    </reaction>
</comment>
<keyword evidence="9 18" id="KW-0808">Transferase</keyword>
<evidence type="ECO:0000256" key="10">
    <source>
        <dbReference type="ARBA" id="ARBA00022898"/>
    </source>
</evidence>
<evidence type="ECO:0000313" key="20">
    <source>
        <dbReference type="EMBL" id="SDD64204.1"/>
    </source>
</evidence>
<evidence type="ECO:0000256" key="8">
    <source>
        <dbReference type="ARBA" id="ARBA00022605"/>
    </source>
</evidence>
<evidence type="ECO:0000256" key="18">
    <source>
        <dbReference type="RuleBase" id="RU004517"/>
    </source>
</evidence>
<dbReference type="InterPro" id="IPR036038">
    <property type="entry name" value="Aminotransferase-like"/>
</dbReference>
<dbReference type="CDD" id="cd01557">
    <property type="entry name" value="BCAT_beta_family"/>
    <property type="match status" value="1"/>
</dbReference>
<keyword evidence="11 18" id="KW-0100">Branched-chain amino acid biosynthesis</keyword>
<dbReference type="PROSITE" id="PS00770">
    <property type="entry name" value="AA_TRANSFER_CLASS_4"/>
    <property type="match status" value="1"/>
</dbReference>
<keyword evidence="21" id="KW-1185">Reference proteome</keyword>
<dbReference type="STRING" id="591205.SAMN05421538_102112"/>
<comment type="pathway">
    <text evidence="5 19">Amino-acid biosynthesis; L-leucine biosynthesis; L-leucine from 3-methyl-2-oxobutanoate: step 4/4.</text>
</comment>
<dbReference type="UniPathway" id="UPA00049">
    <property type="reaction ID" value="UER00062"/>
</dbReference>
<dbReference type="Gene3D" id="3.20.10.10">
    <property type="entry name" value="D-amino Acid Aminotransferase, subunit A, domain 2"/>
    <property type="match status" value="1"/>
</dbReference>
<dbReference type="NCBIfam" id="TIGR01123">
    <property type="entry name" value="ilvE_II"/>
    <property type="match status" value="1"/>
</dbReference>
<comment type="similarity">
    <text evidence="6 16">Belongs to the class-IV pyridoxal-phosphate-dependent aminotransferase family.</text>
</comment>
<dbReference type="AlphaFoldDB" id="A0A1G6WEK9"/>
<dbReference type="GO" id="GO:0009097">
    <property type="term" value="P:isoleucine biosynthetic process"/>
    <property type="evidence" value="ECO:0007669"/>
    <property type="project" value="UniProtKB-UniPathway"/>
</dbReference>
<evidence type="ECO:0000256" key="9">
    <source>
        <dbReference type="ARBA" id="ARBA00022679"/>
    </source>
</evidence>
<evidence type="ECO:0000313" key="21">
    <source>
        <dbReference type="Proteomes" id="UP000199344"/>
    </source>
</evidence>
<sequence length="365" mass="39440">MDRSTTNEFTTQTATDPVPAARRAEMLANPGFGKYLTDHMVTISYSAEQGWHDAKIGPRSDLTLNPSTMVLHYAGEIFEGMKAYPMPDGGGALFRPQANARRFNKSAERLAMAQLPEDSFVAAVRELVRIDRDWIPSGGEAALYLRPFMIGTEIAIGNHPSDSFQFIVIASPVGSYFKGGVSGVSVWVSENFTRAAPGGTGAAKCGGNYAAALAAQKEGAAQGCEQVLFLDAVERRWVEELAGMNVFFVFEDGSIQTPPLTGTILPGITRDSLITLARDRGRTVREEPYAIDQWRADLESGRLVEVFACGTAAVVAPIAQIKGRDFDLTIGSGGMGPVTAELRKALTDIQFGRAEDPHGWVDRVF</sequence>
<proteinExistence type="inferred from homology"/>
<comment type="catalytic activity">
    <reaction evidence="12 18">
        <text>L-valine + 2-oxoglutarate = 3-methyl-2-oxobutanoate + L-glutamate</text>
        <dbReference type="Rhea" id="RHEA:24813"/>
        <dbReference type="ChEBI" id="CHEBI:11851"/>
        <dbReference type="ChEBI" id="CHEBI:16810"/>
        <dbReference type="ChEBI" id="CHEBI:29985"/>
        <dbReference type="ChEBI" id="CHEBI:57762"/>
        <dbReference type="EC" id="2.6.1.42"/>
    </reaction>
</comment>
<keyword evidence="8 18" id="KW-0028">Amino-acid biosynthesis</keyword>
<evidence type="ECO:0000256" key="13">
    <source>
        <dbReference type="ARBA" id="ARBA00048798"/>
    </source>
</evidence>
<dbReference type="EC" id="2.6.1.42" evidence="18"/>
<evidence type="ECO:0000256" key="7">
    <source>
        <dbReference type="ARBA" id="ARBA00022576"/>
    </source>
</evidence>
<dbReference type="Pfam" id="PF01063">
    <property type="entry name" value="Aminotran_4"/>
    <property type="match status" value="1"/>
</dbReference>
<protein>
    <recommendedName>
        <fullName evidence="18">Branched-chain-amino-acid aminotransferase</fullName>
        <ecNumber evidence="18">2.6.1.42</ecNumber>
    </recommendedName>
</protein>
<organism evidence="20 21">
    <name type="scientific">Paracoccus isoporae</name>
    <dbReference type="NCBI Taxonomy" id="591205"/>
    <lineage>
        <taxon>Bacteria</taxon>
        <taxon>Pseudomonadati</taxon>
        <taxon>Pseudomonadota</taxon>
        <taxon>Alphaproteobacteria</taxon>
        <taxon>Rhodobacterales</taxon>
        <taxon>Paracoccaceae</taxon>
        <taxon>Paracoccus</taxon>
    </lineage>
</organism>
<dbReference type="PANTHER" id="PTHR11825:SF44">
    <property type="entry name" value="BRANCHED-CHAIN-AMINO-ACID AMINOTRANSFERASE"/>
    <property type="match status" value="1"/>
</dbReference>
<comment type="pathway">
    <text evidence="3 19">Amino-acid biosynthesis; L-isoleucine biosynthesis; L-isoleucine from 2-oxobutanoate: step 4/4.</text>
</comment>
<dbReference type="Proteomes" id="UP000199344">
    <property type="component" value="Unassembled WGS sequence"/>
</dbReference>
<dbReference type="PIRSF" id="PIRSF006468">
    <property type="entry name" value="BCAT1"/>
    <property type="match status" value="1"/>
</dbReference>
<evidence type="ECO:0000256" key="5">
    <source>
        <dbReference type="ARBA" id="ARBA00005072"/>
    </source>
</evidence>
<evidence type="ECO:0000256" key="2">
    <source>
        <dbReference type="ARBA" id="ARBA00003109"/>
    </source>
</evidence>
<dbReference type="GO" id="GO:0009098">
    <property type="term" value="P:L-leucine biosynthetic process"/>
    <property type="evidence" value="ECO:0007669"/>
    <property type="project" value="UniProtKB-UniPathway"/>
</dbReference>
<dbReference type="InterPro" id="IPR005786">
    <property type="entry name" value="B_amino_transII"/>
</dbReference>
<dbReference type="GO" id="GO:0052654">
    <property type="term" value="F:L-leucine-2-oxoglutarate transaminase activity"/>
    <property type="evidence" value="ECO:0007669"/>
    <property type="project" value="RHEA"/>
</dbReference>
<dbReference type="EMBL" id="FNAH01000002">
    <property type="protein sequence ID" value="SDD64204.1"/>
    <property type="molecule type" value="Genomic_DNA"/>
</dbReference>
<dbReference type="PANTHER" id="PTHR11825">
    <property type="entry name" value="SUBGROUP IIII AMINOTRANSFERASE"/>
    <property type="match status" value="1"/>
</dbReference>
<comment type="function">
    <text evidence="2">Acts on leucine, isoleucine and valine.</text>
</comment>
<evidence type="ECO:0000256" key="3">
    <source>
        <dbReference type="ARBA" id="ARBA00004824"/>
    </source>
</evidence>
<dbReference type="OrthoDB" id="9804984at2"/>
<dbReference type="GO" id="GO:0009099">
    <property type="term" value="P:L-valine biosynthetic process"/>
    <property type="evidence" value="ECO:0007669"/>
    <property type="project" value="UniProtKB-UniPathway"/>
</dbReference>
<evidence type="ECO:0000256" key="12">
    <source>
        <dbReference type="ARBA" id="ARBA00048212"/>
    </source>
</evidence>
<name>A0A1G6WEK9_9RHOB</name>
<dbReference type="InterPro" id="IPR043131">
    <property type="entry name" value="BCAT-like_N"/>
</dbReference>
<keyword evidence="10 17" id="KW-0663">Pyridoxal phosphate</keyword>
<comment type="pathway">
    <text evidence="4 19">Amino-acid biosynthesis; L-valine biosynthesis; L-valine from pyruvate: step 4/4.</text>
</comment>
<dbReference type="InterPro" id="IPR001544">
    <property type="entry name" value="Aminotrans_IV"/>
</dbReference>
<gene>
    <name evidence="20" type="ORF">SAMN05421538_102112</name>
</gene>